<dbReference type="EMBL" id="SMKR01000110">
    <property type="protein sequence ID" value="TDD19819.1"/>
    <property type="molecule type" value="Genomic_DNA"/>
</dbReference>
<name>A0A4R4WL13_9ACTN</name>
<dbReference type="AlphaFoldDB" id="A0A4R4WL13"/>
<gene>
    <name evidence="1" type="ORF">E1218_23460</name>
</gene>
<comment type="caution">
    <text evidence="1">The sequence shown here is derived from an EMBL/GenBank/DDBJ whole genome shotgun (WGS) entry which is preliminary data.</text>
</comment>
<protein>
    <submittedName>
        <fullName evidence="1">Uncharacterized protein</fullName>
    </submittedName>
</protein>
<accession>A0A4R4WL13</accession>
<dbReference type="Proteomes" id="UP000295172">
    <property type="component" value="Unassembled WGS sequence"/>
</dbReference>
<reference evidence="1 2" key="1">
    <citation type="submission" date="2019-02" db="EMBL/GenBank/DDBJ databases">
        <title>Draft genome sequences of novel Actinobacteria.</title>
        <authorList>
            <person name="Sahin N."/>
            <person name="Ay H."/>
            <person name="Saygin H."/>
        </authorList>
    </citation>
    <scope>NUCLEOTIDE SEQUENCE [LARGE SCALE GENOMIC DNA]</scope>
    <source>
        <strain evidence="1 2">16K104</strain>
    </source>
</reference>
<organism evidence="1 2">
    <name type="scientific">Kribbella turkmenica</name>
    <dbReference type="NCBI Taxonomy" id="2530375"/>
    <lineage>
        <taxon>Bacteria</taxon>
        <taxon>Bacillati</taxon>
        <taxon>Actinomycetota</taxon>
        <taxon>Actinomycetes</taxon>
        <taxon>Propionibacteriales</taxon>
        <taxon>Kribbellaceae</taxon>
        <taxon>Kribbella</taxon>
    </lineage>
</organism>
<evidence type="ECO:0000313" key="1">
    <source>
        <dbReference type="EMBL" id="TDD19819.1"/>
    </source>
</evidence>
<proteinExistence type="predicted"/>
<sequence length="95" mass="9750">MTTIGLDKPSAVKDQAGTAMGPRLVLTSAVSREAAVINRLQDGMPRQSVRVVHHRCQCGVGVEDGHLMARAVAEGEVGRAAGSAVDAWGDGDVAG</sequence>
<evidence type="ECO:0000313" key="2">
    <source>
        <dbReference type="Proteomes" id="UP000295172"/>
    </source>
</evidence>
<keyword evidence="2" id="KW-1185">Reference proteome</keyword>